<reference evidence="2" key="1">
    <citation type="submission" date="2020-08" db="EMBL/GenBank/DDBJ databases">
        <title>Winogradskyella ouciana sp. nov., isolated from the hadal seawater of the Mariana Trench.</title>
        <authorList>
            <person name="He X."/>
        </authorList>
    </citation>
    <scope>NUCLEOTIDE SEQUENCE [LARGE SCALE GENOMIC DNA]</scope>
    <source>
        <strain evidence="2">KCTC 52348</strain>
    </source>
</reference>
<sequence length="260" mass="28796">MNKRLSLSFILLILICSCKEKDVERKIIAEARASNEVYFYANDSIKVYGDLYEKDKSAPTLLICHQGGSNSRAEYKSIIPELEKEGFNILTIDQRVGGQYYYGGHNRTVAEISKNEFGYCDAYPDMVAALDYINANGFTGKTILWGSSYSATLALKLANNNQDIIDGVLAFSPASGQPMEGCQPNAHIEALKIPLLLMKPASEMQSERSQNQIKLAKENGHQTYIADNGVHGSSMLDEDRVDGSSAQTWNVVKTFLAQFK</sequence>
<dbReference type="GO" id="GO:0016787">
    <property type="term" value="F:hydrolase activity"/>
    <property type="evidence" value="ECO:0007669"/>
    <property type="project" value="UniProtKB-KW"/>
</dbReference>
<dbReference type="InterPro" id="IPR000073">
    <property type="entry name" value="AB_hydrolase_1"/>
</dbReference>
<name>A0A842IQA8_9FLAO</name>
<dbReference type="SUPFAM" id="SSF53474">
    <property type="entry name" value="alpha/beta-Hydrolases"/>
    <property type="match status" value="1"/>
</dbReference>
<organism evidence="2 3">
    <name type="scientific">Winogradskyella flava</name>
    <dbReference type="NCBI Taxonomy" id="1884876"/>
    <lineage>
        <taxon>Bacteria</taxon>
        <taxon>Pseudomonadati</taxon>
        <taxon>Bacteroidota</taxon>
        <taxon>Flavobacteriia</taxon>
        <taxon>Flavobacteriales</taxon>
        <taxon>Flavobacteriaceae</taxon>
        <taxon>Winogradskyella</taxon>
    </lineage>
</organism>
<dbReference type="InterPro" id="IPR029058">
    <property type="entry name" value="AB_hydrolase_fold"/>
</dbReference>
<evidence type="ECO:0000313" key="3">
    <source>
        <dbReference type="Proteomes" id="UP000533900"/>
    </source>
</evidence>
<dbReference type="RefSeq" id="WP_185788900.1">
    <property type="nucleotide sequence ID" value="NZ_JACLCP010000002.1"/>
</dbReference>
<dbReference type="Proteomes" id="UP000533900">
    <property type="component" value="Unassembled WGS sequence"/>
</dbReference>
<dbReference type="AlphaFoldDB" id="A0A842IQA8"/>
<dbReference type="EMBL" id="JACLCP010000002">
    <property type="protein sequence ID" value="MBC2845190.1"/>
    <property type="molecule type" value="Genomic_DNA"/>
</dbReference>
<comment type="caution">
    <text evidence="2">The sequence shown here is derived from an EMBL/GenBank/DDBJ whole genome shotgun (WGS) entry which is preliminary data.</text>
</comment>
<keyword evidence="3" id="KW-1185">Reference proteome</keyword>
<protein>
    <submittedName>
        <fullName evidence="2">Alpha/beta fold hydrolase</fullName>
    </submittedName>
</protein>
<dbReference type="Gene3D" id="3.40.50.1820">
    <property type="entry name" value="alpha/beta hydrolase"/>
    <property type="match status" value="1"/>
</dbReference>
<feature type="domain" description="AB hydrolase-1" evidence="1">
    <location>
        <begin position="59"/>
        <end position="173"/>
    </location>
</feature>
<dbReference type="PROSITE" id="PS51257">
    <property type="entry name" value="PROKAR_LIPOPROTEIN"/>
    <property type="match status" value="1"/>
</dbReference>
<proteinExistence type="predicted"/>
<keyword evidence="2" id="KW-0378">Hydrolase</keyword>
<dbReference type="Pfam" id="PF00561">
    <property type="entry name" value="Abhydrolase_1"/>
    <property type="match status" value="1"/>
</dbReference>
<gene>
    <name evidence="2" type="ORF">H7F21_08805</name>
</gene>
<evidence type="ECO:0000313" key="2">
    <source>
        <dbReference type="EMBL" id="MBC2845190.1"/>
    </source>
</evidence>
<evidence type="ECO:0000259" key="1">
    <source>
        <dbReference type="Pfam" id="PF00561"/>
    </source>
</evidence>
<accession>A0A842IQA8</accession>